<sequence length="101" mass="11489">MNLVLLVLTPLAMVVFLFSFPGLIKWPFPSTFFDSECRKRDDSDLIKEKELNLYPMHIGPHHAKVSEIQVSWAISEATSPIRSMKSHKPVQAIGEVKEPKI</sequence>
<dbReference type="AlphaFoldDB" id="A0AAN9Q8Q0"/>
<gene>
    <name evidence="1" type="ORF">VNO77_23205</name>
</gene>
<reference evidence="1 2" key="1">
    <citation type="submission" date="2024-01" db="EMBL/GenBank/DDBJ databases">
        <title>The genomes of 5 underutilized Papilionoideae crops provide insights into root nodulation and disease resistanc.</title>
        <authorList>
            <person name="Jiang F."/>
        </authorList>
    </citation>
    <scope>NUCLEOTIDE SEQUENCE [LARGE SCALE GENOMIC DNA]</scope>
    <source>
        <strain evidence="1">LVBAO_FW01</strain>
        <tissue evidence="1">Leaves</tissue>
    </source>
</reference>
<accession>A0AAN9Q8Q0</accession>
<evidence type="ECO:0000313" key="1">
    <source>
        <dbReference type="EMBL" id="KAK7329060.1"/>
    </source>
</evidence>
<keyword evidence="2" id="KW-1185">Reference proteome</keyword>
<protein>
    <submittedName>
        <fullName evidence="1">Uncharacterized protein</fullName>
    </submittedName>
</protein>
<dbReference type="Proteomes" id="UP001367508">
    <property type="component" value="Unassembled WGS sequence"/>
</dbReference>
<comment type="caution">
    <text evidence="1">The sequence shown here is derived from an EMBL/GenBank/DDBJ whole genome shotgun (WGS) entry which is preliminary data.</text>
</comment>
<organism evidence="1 2">
    <name type="scientific">Canavalia gladiata</name>
    <name type="common">Sword bean</name>
    <name type="synonym">Dolichos gladiatus</name>
    <dbReference type="NCBI Taxonomy" id="3824"/>
    <lineage>
        <taxon>Eukaryota</taxon>
        <taxon>Viridiplantae</taxon>
        <taxon>Streptophyta</taxon>
        <taxon>Embryophyta</taxon>
        <taxon>Tracheophyta</taxon>
        <taxon>Spermatophyta</taxon>
        <taxon>Magnoliopsida</taxon>
        <taxon>eudicotyledons</taxon>
        <taxon>Gunneridae</taxon>
        <taxon>Pentapetalae</taxon>
        <taxon>rosids</taxon>
        <taxon>fabids</taxon>
        <taxon>Fabales</taxon>
        <taxon>Fabaceae</taxon>
        <taxon>Papilionoideae</taxon>
        <taxon>50 kb inversion clade</taxon>
        <taxon>NPAAA clade</taxon>
        <taxon>indigoferoid/millettioid clade</taxon>
        <taxon>Phaseoleae</taxon>
        <taxon>Canavalia</taxon>
    </lineage>
</organism>
<dbReference type="EMBL" id="JAYMYQ010000005">
    <property type="protein sequence ID" value="KAK7329060.1"/>
    <property type="molecule type" value="Genomic_DNA"/>
</dbReference>
<evidence type="ECO:0000313" key="2">
    <source>
        <dbReference type="Proteomes" id="UP001367508"/>
    </source>
</evidence>
<proteinExistence type="predicted"/>
<name>A0AAN9Q8Q0_CANGL</name>